<dbReference type="InterPro" id="IPR019533">
    <property type="entry name" value="Peptidase_S26"/>
</dbReference>
<dbReference type="GO" id="GO:0006465">
    <property type="term" value="P:signal peptide processing"/>
    <property type="evidence" value="ECO:0007669"/>
    <property type="project" value="InterPro"/>
</dbReference>
<dbReference type="Proteomes" id="UP000095468">
    <property type="component" value="Unassembled WGS sequence"/>
</dbReference>
<evidence type="ECO:0000256" key="4">
    <source>
        <dbReference type="ARBA" id="ARBA00013208"/>
    </source>
</evidence>
<dbReference type="AlphaFoldDB" id="A0A173WA11"/>
<organism evidence="9 10">
    <name type="scientific">Collinsella aerofaciens</name>
    <dbReference type="NCBI Taxonomy" id="74426"/>
    <lineage>
        <taxon>Bacteria</taxon>
        <taxon>Bacillati</taxon>
        <taxon>Actinomycetota</taxon>
        <taxon>Coriobacteriia</taxon>
        <taxon>Coriobacteriales</taxon>
        <taxon>Coriobacteriaceae</taxon>
        <taxon>Collinsella</taxon>
    </lineage>
</organism>
<keyword evidence="7" id="KW-0645">Protease</keyword>
<dbReference type="EC" id="3.4.21.89" evidence="4 7"/>
<comment type="catalytic activity">
    <reaction evidence="1 7">
        <text>Cleavage of hydrophobic, N-terminal signal or leader sequences from secreted and periplasmic proteins.</text>
        <dbReference type="EC" id="3.4.21.89"/>
    </reaction>
</comment>
<dbReference type="PANTHER" id="PTHR43390:SF1">
    <property type="entry name" value="CHLOROPLAST PROCESSING PEPTIDASE"/>
    <property type="match status" value="1"/>
</dbReference>
<evidence type="ECO:0000256" key="6">
    <source>
        <dbReference type="PIRSR" id="PIRSR600223-1"/>
    </source>
</evidence>
<accession>A0A173WA11</accession>
<dbReference type="GO" id="GO:0005886">
    <property type="term" value="C:plasma membrane"/>
    <property type="evidence" value="ECO:0007669"/>
    <property type="project" value="UniProtKB-SubCell"/>
</dbReference>
<evidence type="ECO:0000256" key="1">
    <source>
        <dbReference type="ARBA" id="ARBA00000677"/>
    </source>
</evidence>
<dbReference type="GO" id="GO:0009003">
    <property type="term" value="F:signal peptidase activity"/>
    <property type="evidence" value="ECO:0007669"/>
    <property type="project" value="UniProtKB-EC"/>
</dbReference>
<dbReference type="InterPro" id="IPR036286">
    <property type="entry name" value="LexA/Signal_pep-like_sf"/>
</dbReference>
<dbReference type="CDD" id="cd06530">
    <property type="entry name" value="S26_SPase_I"/>
    <property type="match status" value="1"/>
</dbReference>
<gene>
    <name evidence="9" type="primary">spsB</name>
    <name evidence="9" type="ORF">ERS852381_00044</name>
</gene>
<evidence type="ECO:0000256" key="5">
    <source>
        <dbReference type="ARBA" id="ARBA00022801"/>
    </source>
</evidence>
<dbReference type="InterPro" id="IPR000223">
    <property type="entry name" value="Pept_S26A_signal_pept_1"/>
</dbReference>
<evidence type="ECO:0000313" key="9">
    <source>
        <dbReference type="EMBL" id="CUN35295.1"/>
    </source>
</evidence>
<dbReference type="InterPro" id="IPR019758">
    <property type="entry name" value="Pept_S26A_signal_pept_1_CS"/>
</dbReference>
<dbReference type="NCBIfam" id="TIGR02227">
    <property type="entry name" value="sigpep_I_bact"/>
    <property type="match status" value="1"/>
</dbReference>
<dbReference type="PANTHER" id="PTHR43390">
    <property type="entry name" value="SIGNAL PEPTIDASE I"/>
    <property type="match status" value="1"/>
</dbReference>
<evidence type="ECO:0000313" key="10">
    <source>
        <dbReference type="Proteomes" id="UP000095468"/>
    </source>
</evidence>
<evidence type="ECO:0000256" key="2">
    <source>
        <dbReference type="ARBA" id="ARBA00004401"/>
    </source>
</evidence>
<dbReference type="PROSITE" id="PS00761">
    <property type="entry name" value="SPASE_I_3"/>
    <property type="match status" value="1"/>
</dbReference>
<dbReference type="GO" id="GO:0004252">
    <property type="term" value="F:serine-type endopeptidase activity"/>
    <property type="evidence" value="ECO:0007669"/>
    <property type="project" value="InterPro"/>
</dbReference>
<sequence>MVPTQHSALRGAFEWIAVIAIALVATFLIRTFVVEPFVVPTGSMEDTIEIGDQILAQKVSLELGQPVKQGDIVVFHNPDGTSEHDVLVKRVIATAGQTVDLQDGKVVVDGQALDEDYTTGMSWPLSVQAPGAQVSYPYTVPDGCVWVMGDNRENSADSRYFGPVDRSDLIAVALVRYWPLNRIGAID</sequence>
<feature type="transmembrane region" description="Helical" evidence="7">
    <location>
        <begin position="12"/>
        <end position="33"/>
    </location>
</feature>
<evidence type="ECO:0000259" key="8">
    <source>
        <dbReference type="Pfam" id="PF10502"/>
    </source>
</evidence>
<feature type="active site" evidence="6">
    <location>
        <position position="89"/>
    </location>
</feature>
<keyword evidence="7" id="KW-0472">Membrane</keyword>
<keyword evidence="5 7" id="KW-0378">Hydrolase</keyword>
<feature type="active site" evidence="6">
    <location>
        <position position="43"/>
    </location>
</feature>
<reference evidence="9 10" key="1">
    <citation type="submission" date="2015-09" db="EMBL/GenBank/DDBJ databases">
        <authorList>
            <consortium name="Pathogen Informatics"/>
        </authorList>
    </citation>
    <scope>NUCLEOTIDE SEQUENCE [LARGE SCALE GENOMIC DNA]</scope>
    <source>
        <strain evidence="9 10">2789STDY5608823</strain>
    </source>
</reference>
<comment type="similarity">
    <text evidence="3 7">Belongs to the peptidase S26 family.</text>
</comment>
<comment type="subcellular location">
    <subcellularLocation>
        <location evidence="2">Cell membrane</location>
        <topology evidence="2">Single-pass type II membrane protein</topology>
    </subcellularLocation>
    <subcellularLocation>
        <location evidence="7">Membrane</location>
        <topology evidence="7">Single-pass type II membrane protein</topology>
    </subcellularLocation>
</comment>
<feature type="domain" description="Peptidase S26" evidence="8">
    <location>
        <begin position="13"/>
        <end position="178"/>
    </location>
</feature>
<name>A0A173WA11_9ACTN</name>
<dbReference type="Gene3D" id="2.10.109.10">
    <property type="entry name" value="Umud Fragment, subunit A"/>
    <property type="match status" value="1"/>
</dbReference>
<evidence type="ECO:0000256" key="7">
    <source>
        <dbReference type="RuleBase" id="RU362042"/>
    </source>
</evidence>
<dbReference type="PRINTS" id="PR00727">
    <property type="entry name" value="LEADERPTASE"/>
</dbReference>
<dbReference type="Pfam" id="PF10502">
    <property type="entry name" value="Peptidase_S26"/>
    <property type="match status" value="1"/>
</dbReference>
<dbReference type="SUPFAM" id="SSF51306">
    <property type="entry name" value="LexA/Signal peptidase"/>
    <property type="match status" value="1"/>
</dbReference>
<protein>
    <recommendedName>
        <fullName evidence="4 7">Signal peptidase I</fullName>
        <ecNumber evidence="4 7">3.4.21.89</ecNumber>
    </recommendedName>
</protein>
<keyword evidence="7" id="KW-1133">Transmembrane helix</keyword>
<proteinExistence type="inferred from homology"/>
<keyword evidence="7" id="KW-0812">Transmembrane</keyword>
<dbReference type="EMBL" id="CYYP01000001">
    <property type="protein sequence ID" value="CUN35295.1"/>
    <property type="molecule type" value="Genomic_DNA"/>
</dbReference>
<dbReference type="RefSeq" id="WP_055285127.1">
    <property type="nucleotide sequence ID" value="NZ_CYYP01000001.1"/>
</dbReference>
<evidence type="ECO:0000256" key="3">
    <source>
        <dbReference type="ARBA" id="ARBA00009370"/>
    </source>
</evidence>